<evidence type="ECO:0000256" key="2">
    <source>
        <dbReference type="ARBA" id="ARBA00012438"/>
    </source>
</evidence>
<dbReference type="GO" id="GO:0016020">
    <property type="term" value="C:membrane"/>
    <property type="evidence" value="ECO:0007669"/>
    <property type="project" value="InterPro"/>
</dbReference>
<dbReference type="PANTHER" id="PTHR24421">
    <property type="entry name" value="NITRATE/NITRITE SENSOR PROTEIN NARX-RELATED"/>
    <property type="match status" value="1"/>
</dbReference>
<dbReference type="GO" id="GO:0046983">
    <property type="term" value="F:protein dimerization activity"/>
    <property type="evidence" value="ECO:0007669"/>
    <property type="project" value="InterPro"/>
</dbReference>
<keyword evidence="9" id="KW-1133">Transmembrane helix</keyword>
<keyword evidence="7" id="KW-0067">ATP-binding</keyword>
<feature type="domain" description="Histidine kinase" evidence="10">
    <location>
        <begin position="453"/>
        <end position="644"/>
    </location>
</feature>
<dbReference type="Gene3D" id="2.60.40.2380">
    <property type="match status" value="1"/>
</dbReference>
<keyword evidence="4" id="KW-0808">Transferase</keyword>
<dbReference type="PANTHER" id="PTHR24421:SF10">
    <property type="entry name" value="NITRATE_NITRITE SENSOR PROTEIN NARQ"/>
    <property type="match status" value="1"/>
</dbReference>
<dbReference type="EC" id="2.7.13.3" evidence="2"/>
<feature type="transmembrane region" description="Helical" evidence="9">
    <location>
        <begin position="399"/>
        <end position="419"/>
    </location>
</feature>
<dbReference type="Gene3D" id="3.30.565.10">
    <property type="entry name" value="Histidine kinase-like ATPase, C-terminal domain"/>
    <property type="match status" value="1"/>
</dbReference>
<dbReference type="InterPro" id="IPR050482">
    <property type="entry name" value="Sensor_HK_TwoCompSys"/>
</dbReference>
<organism evidence="11 12">
    <name type="scientific">Hanamia caeni</name>
    <dbReference type="NCBI Taxonomy" id="2294116"/>
    <lineage>
        <taxon>Bacteria</taxon>
        <taxon>Pseudomonadati</taxon>
        <taxon>Bacteroidota</taxon>
        <taxon>Chitinophagia</taxon>
        <taxon>Chitinophagales</taxon>
        <taxon>Chitinophagaceae</taxon>
        <taxon>Hanamia</taxon>
    </lineage>
</organism>
<evidence type="ECO:0000256" key="8">
    <source>
        <dbReference type="ARBA" id="ARBA00023012"/>
    </source>
</evidence>
<dbReference type="EMBL" id="RJJR01000002">
    <property type="protein sequence ID" value="RNI38949.1"/>
    <property type="molecule type" value="Genomic_DNA"/>
</dbReference>
<dbReference type="InterPro" id="IPR011623">
    <property type="entry name" value="7TMR_DISM_rcpt_extracell_dom1"/>
</dbReference>
<dbReference type="Proteomes" id="UP000267223">
    <property type="component" value="Unassembled WGS sequence"/>
</dbReference>
<feature type="transmembrane region" description="Helical" evidence="9">
    <location>
        <begin position="307"/>
        <end position="324"/>
    </location>
</feature>
<feature type="transmembrane region" description="Helical" evidence="9">
    <location>
        <begin position="336"/>
        <end position="358"/>
    </location>
</feature>
<dbReference type="InterPro" id="IPR036890">
    <property type="entry name" value="HATPase_C_sf"/>
</dbReference>
<comment type="catalytic activity">
    <reaction evidence="1">
        <text>ATP + protein L-histidine = ADP + protein N-phospho-L-histidine.</text>
        <dbReference type="EC" id="2.7.13.3"/>
    </reaction>
</comment>
<evidence type="ECO:0000313" key="12">
    <source>
        <dbReference type="Proteomes" id="UP000267223"/>
    </source>
</evidence>
<proteinExistence type="predicted"/>
<dbReference type="GO" id="GO:0000155">
    <property type="term" value="F:phosphorelay sensor kinase activity"/>
    <property type="evidence" value="ECO:0007669"/>
    <property type="project" value="InterPro"/>
</dbReference>
<accession>A0A3M9NMC8</accession>
<dbReference type="Gene3D" id="1.20.5.1930">
    <property type="match status" value="1"/>
</dbReference>
<evidence type="ECO:0000256" key="6">
    <source>
        <dbReference type="ARBA" id="ARBA00022777"/>
    </source>
</evidence>
<evidence type="ECO:0000256" key="9">
    <source>
        <dbReference type="SAM" id="Phobius"/>
    </source>
</evidence>
<protein>
    <recommendedName>
        <fullName evidence="2">histidine kinase</fullName>
        <ecNumber evidence="2">2.7.13.3</ecNumber>
    </recommendedName>
</protein>
<reference evidence="11 12" key="1">
    <citation type="submission" date="2018-11" db="EMBL/GenBank/DDBJ databases">
        <title>Draft genome sequence of Ferruginibacter sp. BO-59.</title>
        <authorList>
            <person name="Im W.T."/>
        </authorList>
    </citation>
    <scope>NUCLEOTIDE SEQUENCE [LARGE SCALE GENOMIC DNA]</scope>
    <source>
        <strain evidence="11 12">BO-59</strain>
    </source>
</reference>
<dbReference type="Pfam" id="PF07695">
    <property type="entry name" value="7TMR-DISM_7TM"/>
    <property type="match status" value="1"/>
</dbReference>
<dbReference type="InterPro" id="IPR011622">
    <property type="entry name" value="7TMR_DISM_rcpt_extracell_dom2"/>
</dbReference>
<dbReference type="InterPro" id="IPR011712">
    <property type="entry name" value="Sig_transdc_His_kin_sub3_dim/P"/>
</dbReference>
<dbReference type="InterPro" id="IPR005467">
    <property type="entry name" value="His_kinase_dom"/>
</dbReference>
<evidence type="ECO:0000256" key="3">
    <source>
        <dbReference type="ARBA" id="ARBA00022553"/>
    </source>
</evidence>
<evidence type="ECO:0000256" key="7">
    <source>
        <dbReference type="ARBA" id="ARBA00022840"/>
    </source>
</evidence>
<gene>
    <name evidence="11" type="ORF">EFY79_04630</name>
</gene>
<dbReference type="Pfam" id="PF02518">
    <property type="entry name" value="HATPase_c"/>
    <property type="match status" value="1"/>
</dbReference>
<keyword evidence="12" id="KW-1185">Reference proteome</keyword>
<evidence type="ECO:0000313" key="11">
    <source>
        <dbReference type="EMBL" id="RNI38949.1"/>
    </source>
</evidence>
<dbReference type="PROSITE" id="PS50109">
    <property type="entry name" value="HIS_KIN"/>
    <property type="match status" value="1"/>
</dbReference>
<feature type="transmembrane region" description="Helical" evidence="9">
    <location>
        <begin position="370"/>
        <end position="393"/>
    </location>
</feature>
<evidence type="ECO:0000256" key="5">
    <source>
        <dbReference type="ARBA" id="ARBA00022741"/>
    </source>
</evidence>
<dbReference type="Pfam" id="PF07696">
    <property type="entry name" value="7TMR-DISMED2"/>
    <property type="match status" value="1"/>
</dbReference>
<feature type="transmembrane region" description="Helical" evidence="9">
    <location>
        <begin position="209"/>
        <end position="230"/>
    </location>
</feature>
<feature type="transmembrane region" description="Helical" evidence="9">
    <location>
        <begin position="274"/>
        <end position="295"/>
    </location>
</feature>
<dbReference type="SUPFAM" id="SSF55874">
    <property type="entry name" value="ATPase domain of HSP90 chaperone/DNA topoisomerase II/histidine kinase"/>
    <property type="match status" value="1"/>
</dbReference>
<dbReference type="CDD" id="cd16917">
    <property type="entry name" value="HATPase_UhpB-NarQ-NarX-like"/>
    <property type="match status" value="1"/>
</dbReference>
<evidence type="ECO:0000259" key="10">
    <source>
        <dbReference type="PROSITE" id="PS50109"/>
    </source>
</evidence>
<keyword evidence="6" id="KW-0418">Kinase</keyword>
<keyword evidence="9" id="KW-0472">Membrane</keyword>
<dbReference type="Pfam" id="PF07730">
    <property type="entry name" value="HisKA_3"/>
    <property type="match status" value="1"/>
</dbReference>
<feature type="transmembrane region" description="Helical" evidence="9">
    <location>
        <begin position="235"/>
        <end position="254"/>
    </location>
</feature>
<dbReference type="InterPro" id="IPR003594">
    <property type="entry name" value="HATPase_dom"/>
</dbReference>
<keyword evidence="3" id="KW-0597">Phosphoprotein</keyword>
<dbReference type="AlphaFoldDB" id="A0A3M9NMC8"/>
<sequence>MILKDKRLIYWLSPLKNKMEQISKPPPLSKKANICKSICLLLVAIFLSFKNNGQKILINDSAFVFSNHLNPDQEIQHISPAMLDFKKYQDGNINLGLTGSEFYFIILKISAPHTLPNQYLTIDNTSVDTISIYRVNESNVDSLLYRGGQLIPFSDNKKYVWHTVPLEVSKNPSFYCIAIKSSQKNINIHYKIGSQNDLMQDYLANERIIFFYVGIAFMISAVILLAFLFFKKPVFAAYLAYIACISTWILSHYGRIYPYMYANTPILNNVVKPMASLGAGLFLLIVLQLSFAQHLKKKSFLSESIQWVKFALLATISAMLLLLIPHLNERFMASLYMLWHIELIFLMAIVVFIPFHFFKETNIAKIFSTAMLVICMMTLFQLCSNAGILHNYFLNEHGMSLAILIENSIMAFGLFYGLLEERKMKELQVLALESEQMSTLKKLITLQEQERKRIAGDLHDNIGPLLAALKINFRRLISAKEEQKQMELVEKTETIIDDSITEIRNIAHNLMPKSLSAKGLINTLSDYFENMEQLYCKKIFFEHDVQSLFEPELQMNVYRITSELVLNAAKHSEGKEISVSIQSKKEILSVNIMDNGQGFNPKHNGNKNSLGIQSAESRVNYLKGKFRLQSQPGNGSTVNIEIPL</sequence>
<evidence type="ECO:0000256" key="1">
    <source>
        <dbReference type="ARBA" id="ARBA00000085"/>
    </source>
</evidence>
<comment type="caution">
    <text evidence="11">The sequence shown here is derived from an EMBL/GenBank/DDBJ whole genome shotgun (WGS) entry which is preliminary data.</text>
</comment>
<keyword evidence="5" id="KW-0547">Nucleotide-binding</keyword>
<name>A0A3M9NMC8_9BACT</name>
<evidence type="ECO:0000256" key="4">
    <source>
        <dbReference type="ARBA" id="ARBA00022679"/>
    </source>
</evidence>
<keyword evidence="9" id="KW-0812">Transmembrane</keyword>
<dbReference type="GO" id="GO:0005524">
    <property type="term" value="F:ATP binding"/>
    <property type="evidence" value="ECO:0007669"/>
    <property type="project" value="UniProtKB-KW"/>
</dbReference>
<keyword evidence="8" id="KW-0902">Two-component regulatory system</keyword>